<feature type="compositionally biased region" description="Low complexity" evidence="1">
    <location>
        <begin position="18"/>
        <end position="36"/>
    </location>
</feature>
<gene>
    <name evidence="2" type="ORF">SISSUDRAFT_1123438</name>
</gene>
<dbReference type="Proteomes" id="UP000076798">
    <property type="component" value="Unassembled WGS sequence"/>
</dbReference>
<feature type="compositionally biased region" description="Polar residues" evidence="1">
    <location>
        <begin position="401"/>
        <end position="414"/>
    </location>
</feature>
<accession>A0A165XP16</accession>
<feature type="compositionally biased region" description="Polar residues" evidence="1">
    <location>
        <begin position="288"/>
        <end position="301"/>
    </location>
</feature>
<feature type="compositionally biased region" description="Basic and acidic residues" evidence="1">
    <location>
        <begin position="104"/>
        <end position="116"/>
    </location>
</feature>
<feature type="compositionally biased region" description="Gly residues" evidence="1">
    <location>
        <begin position="977"/>
        <end position="986"/>
    </location>
</feature>
<feature type="region of interest" description="Disordered" evidence="1">
    <location>
        <begin position="1"/>
        <end position="44"/>
    </location>
</feature>
<feature type="compositionally biased region" description="Low complexity" evidence="1">
    <location>
        <begin position="964"/>
        <end position="976"/>
    </location>
</feature>
<feature type="region of interest" description="Disordered" evidence="1">
    <location>
        <begin position="964"/>
        <end position="1007"/>
    </location>
</feature>
<feature type="region of interest" description="Disordered" evidence="1">
    <location>
        <begin position="56"/>
        <end position="332"/>
    </location>
</feature>
<proteinExistence type="predicted"/>
<name>A0A165XP16_9AGAM</name>
<feature type="compositionally biased region" description="Low complexity" evidence="1">
    <location>
        <begin position="216"/>
        <end position="228"/>
    </location>
</feature>
<feature type="compositionally biased region" description="Polar residues" evidence="1">
    <location>
        <begin position="1"/>
        <end position="10"/>
    </location>
</feature>
<evidence type="ECO:0000313" key="2">
    <source>
        <dbReference type="EMBL" id="KZT32393.1"/>
    </source>
</evidence>
<dbReference type="EMBL" id="KV428340">
    <property type="protein sequence ID" value="KZT32393.1"/>
    <property type="molecule type" value="Genomic_DNA"/>
</dbReference>
<feature type="compositionally biased region" description="Low complexity" evidence="1">
    <location>
        <begin position="73"/>
        <end position="87"/>
    </location>
</feature>
<sequence>MNVASSSRLSDPQPPVVQPQQESLTPATVSTPPTTSYHGLLPPRMRKEWIRRKFLELHPQNRNQDLDGEDGTTDGLSSLPASTVPSSHPSPSPTPETEDTASSSHDHQSSRDNDRMDGDEEMQSSSSSLTDESGSEAPITYSRPSRRDKFGRFARRSTIRTRADSAPIEVAPESVDSPAVISSGISKATGPAEPLNEVDSSPKIGGGSLETVPEVSPISTGSSSSQIGQPPPTTDQGPLETGSTDFSPPTSTSEPSESIQPANSSSIDANADVELSTHVPGWPASPANAGTPSVQEQTDAPQPSAPVDLDTDNSSLEERPLRKASLPPTANPVSLKEIISELPEVSIASVASPQAAETIEEGDTIMDEPVDTVLAPEVHECPPVVSQPLVDDEEEPDRTTIESTTAVEPQSTETKALERAVLPEAELHAPDAEAPTPVAGLSVEDDKAEEIMSPTDSKPKAFHEMVFKLPVTDDDISYMPPPAPASPTSVESLPRLEAPYAEVRGGQLWYTPNAGHIPPIPRPVLPDYLSPGEVAYSPLWWSSEHPWVPFIPAPVCSVADDNDKTWRHLLLLSSDHFLVEQPDGQQMLSLPVFFQWEKTQRLLELAAETLRAECSKIYSDNTSRLLLKRIRQPATIRSSQLHLSYKTADECNRRVNEAVALSYEWAGYLSFYIALNIYSNQEFSAGRAVSPASDEPEGTIPRWLQLLQSTEGLPEDFVLSISSSAFISSFSHGSRTGAFFSAHSHPLPAFTDLLHEATPHPQPPPILKLSPQSISPSPTSLSSLSLSLDFYRSFNIPMWYCWGREEIQATKRYLYIRRYEPTVGAMAKIPGFGAFIKGPGGAAAFPSSSISFQPPNPPQNTSYPPSQAPSLVGTPMRWLGATSPLPPSTTQGQTQLLSPCSPTIIQHSYPSSVPEQPYTINPPQSQHQYKSTNQAGPYPKGGTVMNIVNASNWKAYVIRPIAPSPSSSSPLSPSSGGISGSTGGSMGTFSSTLTVAPPPPPGAVSSSTSVFATGNGAHVLSAKDERELGIFYHENPENGVPVTRSGRVSKRKRGAVAASASVEEEGLRKSKRRTKAKT</sequence>
<evidence type="ECO:0000256" key="1">
    <source>
        <dbReference type="SAM" id="MobiDB-lite"/>
    </source>
</evidence>
<reference evidence="2 3" key="1">
    <citation type="journal article" date="2016" name="Mol. Biol. Evol.">
        <title>Comparative Genomics of Early-Diverging Mushroom-Forming Fungi Provides Insights into the Origins of Lignocellulose Decay Capabilities.</title>
        <authorList>
            <person name="Nagy L.G."/>
            <person name="Riley R."/>
            <person name="Tritt A."/>
            <person name="Adam C."/>
            <person name="Daum C."/>
            <person name="Floudas D."/>
            <person name="Sun H."/>
            <person name="Yadav J.S."/>
            <person name="Pangilinan J."/>
            <person name="Larsson K.H."/>
            <person name="Matsuura K."/>
            <person name="Barry K."/>
            <person name="Labutti K."/>
            <person name="Kuo R."/>
            <person name="Ohm R.A."/>
            <person name="Bhattacharya S.S."/>
            <person name="Shirouzu T."/>
            <person name="Yoshinaga Y."/>
            <person name="Martin F.M."/>
            <person name="Grigoriev I.V."/>
            <person name="Hibbett D.S."/>
        </authorList>
    </citation>
    <scope>NUCLEOTIDE SEQUENCE [LARGE SCALE GENOMIC DNA]</scope>
    <source>
        <strain evidence="2 3">HHB10207 ss-3</strain>
    </source>
</reference>
<organism evidence="2 3">
    <name type="scientific">Sistotremastrum suecicum HHB10207 ss-3</name>
    <dbReference type="NCBI Taxonomy" id="1314776"/>
    <lineage>
        <taxon>Eukaryota</taxon>
        <taxon>Fungi</taxon>
        <taxon>Dikarya</taxon>
        <taxon>Basidiomycota</taxon>
        <taxon>Agaricomycotina</taxon>
        <taxon>Agaricomycetes</taxon>
        <taxon>Sistotremastrales</taxon>
        <taxon>Sistotremastraceae</taxon>
        <taxon>Sistotremastrum</taxon>
    </lineage>
</organism>
<evidence type="ECO:0000313" key="3">
    <source>
        <dbReference type="Proteomes" id="UP000076798"/>
    </source>
</evidence>
<protein>
    <submittedName>
        <fullName evidence="2">Uncharacterized protein</fullName>
    </submittedName>
</protein>
<keyword evidence="3" id="KW-1185">Reference proteome</keyword>
<feature type="compositionally biased region" description="Basic residues" evidence="1">
    <location>
        <begin position="1069"/>
        <end position="1078"/>
    </location>
</feature>
<feature type="compositionally biased region" description="Polar residues" evidence="1">
    <location>
        <begin position="259"/>
        <end position="268"/>
    </location>
</feature>
<dbReference type="AlphaFoldDB" id="A0A165XP16"/>
<feature type="compositionally biased region" description="Low complexity" evidence="1">
    <location>
        <begin position="247"/>
        <end position="258"/>
    </location>
</feature>
<feature type="compositionally biased region" description="Low complexity" evidence="1">
    <location>
        <begin position="123"/>
        <end position="136"/>
    </location>
</feature>
<feature type="region of interest" description="Disordered" evidence="1">
    <location>
        <begin position="1035"/>
        <end position="1078"/>
    </location>
</feature>
<feature type="region of interest" description="Disordered" evidence="1">
    <location>
        <begin position="382"/>
        <end position="414"/>
    </location>
</feature>
<feature type="region of interest" description="Disordered" evidence="1">
    <location>
        <begin position="846"/>
        <end position="866"/>
    </location>
</feature>